<dbReference type="Gene3D" id="3.90.550.10">
    <property type="entry name" value="Spore Coat Polysaccharide Biosynthesis Protein SpsA, Chain A"/>
    <property type="match status" value="1"/>
</dbReference>
<dbReference type="KEGG" id="ote:Oter_1917"/>
<dbReference type="SUPFAM" id="SSF53448">
    <property type="entry name" value="Nucleotide-diphospho-sugar transferases"/>
    <property type="match status" value="1"/>
</dbReference>
<protein>
    <recommendedName>
        <fullName evidence="3">Nucleotide-diphospho-sugar transferase domain-containing protein</fullName>
    </recommendedName>
</protein>
<gene>
    <name evidence="1" type="ordered locus">Oter_1917</name>
</gene>
<dbReference type="HOGENOM" id="CLU_936400_0_0_0"/>
<dbReference type="eggNOG" id="COG1442">
    <property type="taxonomic scope" value="Bacteria"/>
</dbReference>
<organism evidence="1 2">
    <name type="scientific">Opitutus terrae (strain DSM 11246 / JCM 15787 / PB90-1)</name>
    <dbReference type="NCBI Taxonomy" id="452637"/>
    <lineage>
        <taxon>Bacteria</taxon>
        <taxon>Pseudomonadati</taxon>
        <taxon>Verrucomicrobiota</taxon>
        <taxon>Opitutia</taxon>
        <taxon>Opitutales</taxon>
        <taxon>Opitutaceae</taxon>
        <taxon>Opitutus</taxon>
    </lineage>
</organism>
<dbReference type="STRING" id="452637.Oter_1917"/>
<evidence type="ECO:0000313" key="1">
    <source>
        <dbReference type="EMBL" id="ACB75200.1"/>
    </source>
</evidence>
<proteinExistence type="predicted"/>
<dbReference type="AlphaFoldDB" id="B1ZY01"/>
<sequence length="297" mass="33977">MMEFTPMNETGFLYIATGEKFVREALRSVASLRAHMPSARTCCFTDAPERVREHFDLVERIEKPYRNFFEKIPPLSRTPFERTIFVDTDTVFAAPMLDVFDVLERFDLAAAPDPFWCEIPRVPAAFQQLNTGLIAYRNNAKVRQFFTEWFDDYEKGFTAAGAPRHMHDQAVFQRRLFYSDLRIYVLAPEYNFRLTCPQLARIWAPVRMLHGRHTDLADLGRRVNAQHDVRIVWPNAQHLVRSNMFLVSRAGDAILRAATALPKFAVKAALDAQRWIRRPAKPVRVPAPAAAPAAAGG</sequence>
<keyword evidence="2" id="KW-1185">Reference proteome</keyword>
<evidence type="ECO:0000313" key="2">
    <source>
        <dbReference type="Proteomes" id="UP000007013"/>
    </source>
</evidence>
<dbReference type="EMBL" id="CP001032">
    <property type="protein sequence ID" value="ACB75200.1"/>
    <property type="molecule type" value="Genomic_DNA"/>
</dbReference>
<reference evidence="1 2" key="1">
    <citation type="journal article" date="2011" name="J. Bacteriol.">
        <title>Genome sequence of the verrucomicrobium Opitutus terrae PB90-1, an abundant inhabitant of rice paddy soil ecosystems.</title>
        <authorList>
            <person name="van Passel M.W."/>
            <person name="Kant R."/>
            <person name="Palva A."/>
            <person name="Copeland A."/>
            <person name="Lucas S."/>
            <person name="Lapidus A."/>
            <person name="Glavina del Rio T."/>
            <person name="Pitluck S."/>
            <person name="Goltsman E."/>
            <person name="Clum A."/>
            <person name="Sun H."/>
            <person name="Schmutz J."/>
            <person name="Larimer F.W."/>
            <person name="Land M.L."/>
            <person name="Hauser L."/>
            <person name="Kyrpides N."/>
            <person name="Mikhailova N."/>
            <person name="Richardson P.P."/>
            <person name="Janssen P.H."/>
            <person name="de Vos W.M."/>
            <person name="Smidt H."/>
        </authorList>
    </citation>
    <scope>NUCLEOTIDE SEQUENCE [LARGE SCALE GENOMIC DNA]</scope>
    <source>
        <strain evidence="2">DSM 11246 / JCM 15787 / PB90-1</strain>
    </source>
</reference>
<accession>B1ZY01</accession>
<dbReference type="Proteomes" id="UP000007013">
    <property type="component" value="Chromosome"/>
</dbReference>
<evidence type="ECO:0008006" key="3">
    <source>
        <dbReference type="Google" id="ProtNLM"/>
    </source>
</evidence>
<name>B1ZY01_OPITP</name>
<dbReference type="InterPro" id="IPR029044">
    <property type="entry name" value="Nucleotide-diphossugar_trans"/>
</dbReference>